<reference evidence="2 3" key="1">
    <citation type="submission" date="2005-10" db="EMBL/GenBank/DDBJ databases">
        <title>Complete sequence of Geobacter metallireducens GS-15.</title>
        <authorList>
            <consortium name="US DOE Joint Genome Institute"/>
            <person name="Copeland A."/>
            <person name="Lucas S."/>
            <person name="Lapidus A."/>
            <person name="Barry K."/>
            <person name="Detter J.C."/>
            <person name="Glavina T."/>
            <person name="Hammon N."/>
            <person name="Israni S."/>
            <person name="Pitluck S."/>
            <person name="Di Bartolo G."/>
            <person name="Chain P."/>
            <person name="Schmutz J."/>
            <person name="Larimer F."/>
            <person name="Land M."/>
            <person name="Kyrpides N."/>
            <person name="Ivanova N."/>
            <person name="Richardson P."/>
        </authorList>
    </citation>
    <scope>NUCLEOTIDE SEQUENCE [LARGE SCALE GENOMIC DNA]</scope>
    <source>
        <strain evidence="3">ATCC 53774 / DSM 7210 / GS-15</strain>
    </source>
</reference>
<reference evidence="2 3" key="2">
    <citation type="journal article" date="2009" name="BMC Microbiol.">
        <title>The genome sequence of Geobacter metallireducens: features of metabolism, physiology and regulation common and dissimilar to Geobacter sulfurreducens.</title>
        <authorList>
            <person name="Aklujkar M."/>
            <person name="Krushkal J."/>
            <person name="DiBartolo G."/>
            <person name="Lapidus A."/>
            <person name="Land M.L."/>
            <person name="Lovley D.R."/>
        </authorList>
    </citation>
    <scope>NUCLEOTIDE SEQUENCE [LARGE SCALE GENOMIC DNA]</scope>
    <source>
        <strain evidence="3">ATCC 53774 / DSM 7210 / GS-15</strain>
    </source>
</reference>
<dbReference type="RefSeq" id="WP_011365915.1">
    <property type="nucleotide sequence ID" value="NC_007517.1"/>
</dbReference>
<sequence length="157" mass="17779">MGKSEMLREVLLKEYDTMRTEIRLYIGKYYIAITLIYTILSAGLLKENPTENNGMIYIWIPYIIAAIIGFMTMITFYVSKMVGYVRLIELRIAKSFGTEPPQNKAAVPKKILLAPLFWESTYADIDMNRDSGRQLVSPFFLSVSVMVISALTALAGC</sequence>
<keyword evidence="1" id="KW-1133">Transmembrane helix</keyword>
<proteinExistence type="predicted"/>
<gene>
    <name evidence="2" type="ordered locus">Gmet_2090</name>
</gene>
<dbReference type="AlphaFoldDB" id="Q39TV5"/>
<evidence type="ECO:0000313" key="3">
    <source>
        <dbReference type="Proteomes" id="UP000007073"/>
    </source>
</evidence>
<keyword evidence="1" id="KW-0812">Transmembrane</keyword>
<keyword evidence="3" id="KW-1185">Reference proteome</keyword>
<protein>
    <submittedName>
        <fullName evidence="2">Uncharacterized protein</fullName>
    </submittedName>
</protein>
<feature type="transmembrane region" description="Helical" evidence="1">
    <location>
        <begin position="56"/>
        <end position="78"/>
    </location>
</feature>
<accession>Q39TV5</accession>
<dbReference type="Proteomes" id="UP000007073">
    <property type="component" value="Chromosome"/>
</dbReference>
<dbReference type="STRING" id="269799.Gmet_2090"/>
<evidence type="ECO:0000256" key="1">
    <source>
        <dbReference type="SAM" id="Phobius"/>
    </source>
</evidence>
<keyword evidence="1" id="KW-0472">Membrane</keyword>
<feature type="transmembrane region" description="Helical" evidence="1">
    <location>
        <begin position="135"/>
        <end position="155"/>
    </location>
</feature>
<organism evidence="2 3">
    <name type="scientific">Geobacter metallireducens (strain ATCC 53774 / DSM 7210 / GS-15)</name>
    <dbReference type="NCBI Taxonomy" id="269799"/>
    <lineage>
        <taxon>Bacteria</taxon>
        <taxon>Pseudomonadati</taxon>
        <taxon>Thermodesulfobacteriota</taxon>
        <taxon>Desulfuromonadia</taxon>
        <taxon>Geobacterales</taxon>
        <taxon>Geobacteraceae</taxon>
        <taxon>Geobacter</taxon>
    </lineage>
</organism>
<name>Q39TV5_GEOMG</name>
<dbReference type="KEGG" id="gme:Gmet_2090"/>
<dbReference type="HOGENOM" id="CLU_1675400_0_0_7"/>
<feature type="transmembrane region" description="Helical" evidence="1">
    <location>
        <begin position="25"/>
        <end position="44"/>
    </location>
</feature>
<evidence type="ECO:0000313" key="2">
    <source>
        <dbReference type="EMBL" id="ABB32319.1"/>
    </source>
</evidence>
<dbReference type="EMBL" id="CP000148">
    <property type="protein sequence ID" value="ABB32319.1"/>
    <property type="molecule type" value="Genomic_DNA"/>
</dbReference>